<dbReference type="Proteomes" id="UP000245771">
    <property type="component" value="Unassembled WGS sequence"/>
</dbReference>
<dbReference type="EMBL" id="KZ819604">
    <property type="protein sequence ID" value="PWN33392.1"/>
    <property type="molecule type" value="Genomic_DNA"/>
</dbReference>
<name>A0A316V7G9_9BASI</name>
<dbReference type="OrthoDB" id="3365119at2759"/>
<dbReference type="InParanoid" id="A0A316V7G9"/>
<keyword evidence="1" id="KW-1133">Transmembrane helix</keyword>
<evidence type="ECO:0000256" key="1">
    <source>
        <dbReference type="SAM" id="Phobius"/>
    </source>
</evidence>
<evidence type="ECO:0000313" key="2">
    <source>
        <dbReference type="EMBL" id="PWN33392.1"/>
    </source>
</evidence>
<evidence type="ECO:0000313" key="3">
    <source>
        <dbReference type="Proteomes" id="UP000245771"/>
    </source>
</evidence>
<feature type="transmembrane region" description="Helical" evidence="1">
    <location>
        <begin position="88"/>
        <end position="107"/>
    </location>
</feature>
<dbReference type="GeneID" id="37024350"/>
<reference evidence="2 3" key="1">
    <citation type="journal article" date="2018" name="Mol. Biol. Evol.">
        <title>Broad Genomic Sampling Reveals a Smut Pathogenic Ancestry of the Fungal Clade Ustilaginomycotina.</title>
        <authorList>
            <person name="Kijpornyongpan T."/>
            <person name="Mondo S.J."/>
            <person name="Barry K."/>
            <person name="Sandor L."/>
            <person name="Lee J."/>
            <person name="Lipzen A."/>
            <person name="Pangilinan J."/>
            <person name="LaButti K."/>
            <person name="Hainaut M."/>
            <person name="Henrissat B."/>
            <person name="Grigoriev I.V."/>
            <person name="Spatafora J.W."/>
            <person name="Aime M.C."/>
        </authorList>
    </citation>
    <scope>NUCLEOTIDE SEQUENCE [LARGE SCALE GENOMIC DNA]</scope>
    <source>
        <strain evidence="2 3">MCA 3882</strain>
    </source>
</reference>
<protein>
    <submittedName>
        <fullName evidence="2">Uncharacterized protein</fullName>
    </submittedName>
</protein>
<dbReference type="RefSeq" id="XP_025353694.1">
    <property type="nucleotide sequence ID" value="XM_025502569.1"/>
</dbReference>
<dbReference type="AlphaFoldDB" id="A0A316V7G9"/>
<proteinExistence type="predicted"/>
<keyword evidence="1" id="KW-0812">Transmembrane</keyword>
<keyword evidence="1" id="KW-0472">Membrane</keyword>
<sequence length="297" mass="32684">MMRDQYRSGVPFMGMPKGWIGSPLAMSNGARLPIALNRTALPRFSIPKVNKTHFSTSTVFRQQPTNTTAAASAATEAAKTAVRQKPGYLLLIPTFVFTHFTLGWALVPPIYFTLRQTNISNALLAGPQGAWLLSRKVPDWVPDVVIDGLAGPLPPGQEDRHSEMTVEQLVERMARRGLQNGWKYAKYGGKAVQSLRKLASGDQEEITQEAMRKIGGTNADKAKGANEVEARANGIKDRIVGYTKRSARSAADEIDFGQIRDGLAAYILVKILLPIRLPISLFLTPKVARFGMHAFRR</sequence>
<accession>A0A316V7G9</accession>
<keyword evidence="3" id="KW-1185">Reference proteome</keyword>
<gene>
    <name evidence="2" type="ORF">FA14DRAFT_61806</name>
</gene>
<organism evidence="2 3">
    <name type="scientific">Meira miltonrushii</name>
    <dbReference type="NCBI Taxonomy" id="1280837"/>
    <lineage>
        <taxon>Eukaryota</taxon>
        <taxon>Fungi</taxon>
        <taxon>Dikarya</taxon>
        <taxon>Basidiomycota</taxon>
        <taxon>Ustilaginomycotina</taxon>
        <taxon>Exobasidiomycetes</taxon>
        <taxon>Exobasidiales</taxon>
        <taxon>Brachybasidiaceae</taxon>
        <taxon>Meira</taxon>
    </lineage>
</organism>